<evidence type="ECO:0000256" key="2">
    <source>
        <dbReference type="ARBA" id="ARBA00024325"/>
    </source>
</evidence>
<name>A0AB39HRF9_9BACI</name>
<comment type="similarity">
    <text evidence="3">Belongs to the CotF family.</text>
</comment>
<gene>
    <name evidence="5" type="ORF">AB4Y30_02370</name>
</gene>
<evidence type="ECO:0000256" key="3">
    <source>
        <dbReference type="ARBA" id="ARBA00024344"/>
    </source>
</evidence>
<feature type="compositionally biased region" description="Low complexity" evidence="4">
    <location>
        <begin position="1"/>
        <end position="21"/>
    </location>
</feature>
<accession>A0AB39HRF9</accession>
<dbReference type="InterPro" id="IPR012851">
    <property type="entry name" value="Spore_coat_CotF-like"/>
</dbReference>
<dbReference type="Pfam" id="PF07875">
    <property type="entry name" value="Coat_F"/>
    <property type="match status" value="1"/>
</dbReference>
<reference evidence="5" key="1">
    <citation type="submission" date="2024-07" db="EMBL/GenBank/DDBJ databases">
        <title>Halotolerant mesophilic bacterium Ornithinibacillus sp. 4-3, sp. nov., isolated from soil.</title>
        <authorList>
            <person name="Sidarenka A.V."/>
            <person name="Guliayeva D.E."/>
            <person name="Leanovich S.I."/>
            <person name="Hileuskaya K.S."/>
            <person name="Akhremchuk A.E."/>
            <person name="Sikolenko M.A."/>
            <person name="Valentovich L.N."/>
        </authorList>
    </citation>
    <scope>NUCLEOTIDE SEQUENCE</scope>
    <source>
        <strain evidence="5">4-3</strain>
    </source>
</reference>
<dbReference type="AlphaFoldDB" id="A0AB39HRF9"/>
<dbReference type="InterPro" id="IPR012347">
    <property type="entry name" value="Ferritin-like"/>
</dbReference>
<proteinExistence type="inferred from homology"/>
<dbReference type="PANTHER" id="PTHR39183:SF1">
    <property type="entry name" value="SPORE COAT PROTEIN F-LIKE PROTEIN YHCQ"/>
    <property type="match status" value="1"/>
</dbReference>
<keyword evidence="1" id="KW-0749">Sporulation</keyword>
<dbReference type="Gene3D" id="1.20.1260.10">
    <property type="match status" value="1"/>
</dbReference>
<protein>
    <submittedName>
        <fullName evidence="5">Spore coat protein</fullName>
    </submittedName>
</protein>
<evidence type="ECO:0000256" key="4">
    <source>
        <dbReference type="SAM" id="MobiDB-lite"/>
    </source>
</evidence>
<dbReference type="GO" id="GO:0030435">
    <property type="term" value="P:sporulation resulting in formation of a cellular spore"/>
    <property type="evidence" value="ECO:0007669"/>
    <property type="project" value="UniProtKB-KW"/>
</dbReference>
<evidence type="ECO:0000256" key="1">
    <source>
        <dbReference type="ARBA" id="ARBA00022969"/>
    </source>
</evidence>
<dbReference type="EMBL" id="CP162599">
    <property type="protein sequence ID" value="XDK33232.1"/>
    <property type="molecule type" value="Genomic_DNA"/>
</dbReference>
<dbReference type="RefSeq" id="WP_368653914.1">
    <property type="nucleotide sequence ID" value="NZ_CP162599.1"/>
</dbReference>
<comment type="subcellular location">
    <subcellularLocation>
        <location evidence="2">Spore coat</location>
    </subcellularLocation>
</comment>
<sequence>MKPLNQQNNMQPSNQMPPQMNHGGHELMDAQETIGAVIGCMEQYVMYEGHTQDAELLAMNQRHRQFLSQMYNTMVDTLKTGQDPMTPTQSYQMEQANDITYGLQASAPKSPAQSVNNINDECISGFMIGGQKGIASALTASALEATNPVLRRVFADSIPNVIEMAYEIFLYQNKNQYYQVPQLSNQDMQILTNQYAPVSSPTQH</sequence>
<organism evidence="5">
    <name type="scientific">Ornithinibacillus sp. 4-3</name>
    <dbReference type="NCBI Taxonomy" id="3231488"/>
    <lineage>
        <taxon>Bacteria</taxon>
        <taxon>Bacillati</taxon>
        <taxon>Bacillota</taxon>
        <taxon>Bacilli</taxon>
        <taxon>Bacillales</taxon>
        <taxon>Bacillaceae</taxon>
        <taxon>Ornithinibacillus</taxon>
    </lineage>
</organism>
<feature type="region of interest" description="Disordered" evidence="4">
    <location>
        <begin position="1"/>
        <end position="25"/>
    </location>
</feature>
<dbReference type="PANTHER" id="PTHR39183">
    <property type="entry name" value="SPORE COAT PROTEIN F-LIKE PROTEIN YHCQ"/>
    <property type="match status" value="1"/>
</dbReference>
<keyword evidence="5" id="KW-0946">Virion</keyword>
<keyword evidence="5" id="KW-0167">Capsid protein</keyword>
<evidence type="ECO:0000313" key="5">
    <source>
        <dbReference type="EMBL" id="XDK33232.1"/>
    </source>
</evidence>